<dbReference type="InParanoid" id="A8XVA2"/>
<reference evidence="11 12" key="2">
    <citation type="journal article" date="2011" name="PLoS Genet.">
        <title>Caenorhabditis briggsae recombinant inbred line genotypes reveal inter-strain incompatibility and the evolution of recombination.</title>
        <authorList>
            <person name="Ross J.A."/>
            <person name="Koboldt D.C."/>
            <person name="Staisch J.E."/>
            <person name="Chamberlin H.M."/>
            <person name="Gupta B.P."/>
            <person name="Miller R.D."/>
            <person name="Baird S.E."/>
            <person name="Haag E.S."/>
        </authorList>
    </citation>
    <scope>NUCLEOTIDE SEQUENCE [LARGE SCALE GENOMIC DNA]</scope>
    <source>
        <strain evidence="11 12">AF16</strain>
    </source>
</reference>
<feature type="compositionally biased region" description="Basic and acidic residues" evidence="10">
    <location>
        <begin position="124"/>
        <end position="140"/>
    </location>
</feature>
<feature type="compositionally biased region" description="Basic and acidic residues" evidence="10">
    <location>
        <begin position="95"/>
        <end position="108"/>
    </location>
</feature>
<dbReference type="InterPro" id="IPR000649">
    <property type="entry name" value="IF-2B-related"/>
</dbReference>
<keyword evidence="4" id="KW-0396">Initiation factor</keyword>
<dbReference type="GO" id="GO:0005851">
    <property type="term" value="C:eukaryotic translation initiation factor 2B complex"/>
    <property type="evidence" value="ECO:0000318"/>
    <property type="project" value="GO_Central"/>
</dbReference>
<dbReference type="Proteomes" id="UP000008549">
    <property type="component" value="Unassembled WGS sequence"/>
</dbReference>
<dbReference type="PANTHER" id="PTHR10233:SF14">
    <property type="entry name" value="TRANSLATION INITIATION FACTOR EIF-2B SUBUNIT DELTA"/>
    <property type="match status" value="1"/>
</dbReference>
<evidence type="ECO:0000256" key="2">
    <source>
        <dbReference type="ARBA" id="ARBA00007251"/>
    </source>
</evidence>
<accession>A8XVA2</accession>
<gene>
    <name evidence="13" type="primary">eif-2bdelta</name>
    <name evidence="11 13" type="ORF">CBG19294</name>
    <name evidence="11" type="ORF">CBG_19294</name>
</gene>
<evidence type="ECO:0000256" key="1">
    <source>
        <dbReference type="ARBA" id="ARBA00004514"/>
    </source>
</evidence>
<evidence type="ECO:0000256" key="5">
    <source>
        <dbReference type="ARBA" id="ARBA00022917"/>
    </source>
</evidence>
<dbReference type="Gene3D" id="3.40.50.10470">
    <property type="entry name" value="Translation initiation factor eif-2b, domain 2"/>
    <property type="match status" value="1"/>
</dbReference>
<dbReference type="AlphaFoldDB" id="A8XVA2"/>
<dbReference type="PANTHER" id="PTHR10233">
    <property type="entry name" value="TRANSLATION INITIATION FACTOR EIF-2B"/>
    <property type="match status" value="1"/>
</dbReference>
<feature type="region of interest" description="Disordered" evidence="10">
    <location>
        <begin position="95"/>
        <end position="148"/>
    </location>
</feature>
<dbReference type="FunCoup" id="A8XVA2">
    <property type="interactions" value="2723"/>
</dbReference>
<evidence type="ECO:0000256" key="10">
    <source>
        <dbReference type="SAM" id="MobiDB-lite"/>
    </source>
</evidence>
<evidence type="ECO:0000256" key="9">
    <source>
        <dbReference type="RuleBase" id="RU003814"/>
    </source>
</evidence>
<name>A8XVA2_CAEBR</name>
<comment type="subcellular location">
    <subcellularLocation>
        <location evidence="1">Cytoplasm</location>
        <location evidence="1">Cytosol</location>
    </subcellularLocation>
</comment>
<keyword evidence="3" id="KW-0963">Cytoplasm</keyword>
<dbReference type="eggNOG" id="KOG1467">
    <property type="taxonomic scope" value="Eukaryota"/>
</dbReference>
<dbReference type="GO" id="GO:0003743">
    <property type="term" value="F:translation initiation factor activity"/>
    <property type="evidence" value="ECO:0000318"/>
    <property type="project" value="GO_Central"/>
</dbReference>
<keyword evidence="12" id="KW-1185">Reference proteome</keyword>
<feature type="compositionally biased region" description="Basic and acidic residues" evidence="10">
    <location>
        <begin position="51"/>
        <end position="63"/>
    </location>
</feature>
<dbReference type="InterPro" id="IPR042529">
    <property type="entry name" value="IF_2B-like_C"/>
</dbReference>
<evidence type="ECO:0000313" key="11">
    <source>
        <dbReference type="EMBL" id="CAP36569.2"/>
    </source>
</evidence>
<protein>
    <recommendedName>
        <fullName evidence="6">Translation initiation factor eIF2B subunit delta</fullName>
    </recommendedName>
    <alternativeName>
        <fullName evidence="7">eIF2B GDP-GTP exchange factor subunit delta</fullName>
    </alternativeName>
</protein>
<evidence type="ECO:0000256" key="3">
    <source>
        <dbReference type="ARBA" id="ARBA00022490"/>
    </source>
</evidence>
<organism evidence="11 12">
    <name type="scientific">Caenorhabditis briggsae</name>
    <dbReference type="NCBI Taxonomy" id="6238"/>
    <lineage>
        <taxon>Eukaryota</taxon>
        <taxon>Metazoa</taxon>
        <taxon>Ecdysozoa</taxon>
        <taxon>Nematoda</taxon>
        <taxon>Chromadorea</taxon>
        <taxon>Rhabditida</taxon>
        <taxon>Rhabditina</taxon>
        <taxon>Rhabditomorpha</taxon>
        <taxon>Rhabditoidea</taxon>
        <taxon>Rhabditidae</taxon>
        <taxon>Peloderinae</taxon>
        <taxon>Caenorhabditis</taxon>
    </lineage>
</organism>
<dbReference type="HOGENOM" id="CLU_039342_0_0_1"/>
<evidence type="ECO:0000256" key="4">
    <source>
        <dbReference type="ARBA" id="ARBA00022540"/>
    </source>
</evidence>
<evidence type="ECO:0000256" key="7">
    <source>
        <dbReference type="ARBA" id="ARBA00044356"/>
    </source>
</evidence>
<comment type="subunit">
    <text evidence="8">Component of the translation initiation factor 2B (eIF2B) complex which is a heterodecamer of two sets of five different subunits: alpha, beta, gamma, delta and epsilon. Subunits alpha, beta and delta comprise a regulatory subcomplex and subunits epsilon and gamma comprise a catalytic subcomplex. Within the complex, the hexameric regulatory complex resides at the center, with the two heterodimeric catalytic subcomplexes bound on opposite sides.</text>
</comment>
<feature type="region of interest" description="Disordered" evidence="10">
    <location>
        <begin position="35"/>
        <end position="63"/>
    </location>
</feature>
<dbReference type="InterPro" id="IPR037171">
    <property type="entry name" value="NagB/RpiA_transferase-like"/>
</dbReference>
<proteinExistence type="inferred from homology"/>
<feature type="compositionally biased region" description="Polar residues" evidence="10">
    <location>
        <begin position="38"/>
        <end position="50"/>
    </location>
</feature>
<comment type="similarity">
    <text evidence="2 9">Belongs to the eIF-2B alpha/beta/delta subunits family.</text>
</comment>
<sequence length="552" mass="60768">MSGNPNITEKKHPADKIKETFEKLKEELKTLGMILGVNNDSTTQPPASSTHSKESTKPDDKNPYHVCLQLFFSGSNSEIFQKDVTADDKKARKAAKAAEKKARAEKSVANKAAAAAGSTQQPQKKPEQAGKNQEKPKQEPKQVVPDSTEKLIEENRQLTKTTEQLAAQMESLVVVEETKTNGDLKSAIKKTTGVEKNVRHVHNVIMPSAVTFDLPKNQVKIVASDSDEGVASEIESTAISQLDDATCLAHIHPAFLTLLAQSELEKIPDVETVCIKFIKAFKEFLRDWTAEREKNQTEASSFGHDLDLAIRPQLAHLTQNGHWPLPFALGNTVRLLKRTIKRVDDQTNAECGETLQNYLEDTLSINFSSAYKAISQLLVRKIRQFKKVVVFDWCPVVNHVLLDAREQIEDMQLTVIDANSSGRGTRHVKSFVDRGYNVKYVTMKGASWASRDGAVLILGCSAIFANGAVAAQKGALASVLTANHYNIPVIVVAEHFKFIDKGQVFQRVALLGRQNIEFIQSDLVTAVVTDLRILGPTSAPAVLKAKALTDMA</sequence>
<evidence type="ECO:0000256" key="8">
    <source>
        <dbReference type="ARBA" id="ARBA00046432"/>
    </source>
</evidence>
<dbReference type="STRING" id="6238.A8XVA2"/>
<dbReference type="SUPFAM" id="SSF100950">
    <property type="entry name" value="NagB/RpiA/CoA transferase-like"/>
    <property type="match status" value="1"/>
</dbReference>
<dbReference type="Pfam" id="PF01008">
    <property type="entry name" value="IF-2B"/>
    <property type="match status" value="1"/>
</dbReference>
<dbReference type="GO" id="GO:0002183">
    <property type="term" value="P:cytoplasmic translational initiation"/>
    <property type="evidence" value="ECO:0000318"/>
    <property type="project" value="GO_Central"/>
</dbReference>
<dbReference type="WormBase" id="CBG19294">
    <property type="protein sequence ID" value="CBP46964"/>
    <property type="gene ID" value="WBGene00038540"/>
    <property type="gene designation" value="Cbr-eif-2Bdelta"/>
</dbReference>
<evidence type="ECO:0000313" key="13">
    <source>
        <dbReference type="WormBase" id="CBG19294"/>
    </source>
</evidence>
<dbReference type="EMBL" id="HE601047">
    <property type="protein sequence ID" value="CAP36569.2"/>
    <property type="molecule type" value="Genomic_DNA"/>
</dbReference>
<reference evidence="11 12" key="1">
    <citation type="journal article" date="2003" name="PLoS Biol.">
        <title>The genome sequence of Caenorhabditis briggsae: a platform for comparative genomics.</title>
        <authorList>
            <person name="Stein L.D."/>
            <person name="Bao Z."/>
            <person name="Blasiar D."/>
            <person name="Blumenthal T."/>
            <person name="Brent M.R."/>
            <person name="Chen N."/>
            <person name="Chinwalla A."/>
            <person name="Clarke L."/>
            <person name="Clee C."/>
            <person name="Coghlan A."/>
            <person name="Coulson A."/>
            <person name="D'Eustachio P."/>
            <person name="Fitch D.H."/>
            <person name="Fulton L.A."/>
            <person name="Fulton R.E."/>
            <person name="Griffiths-Jones S."/>
            <person name="Harris T.W."/>
            <person name="Hillier L.W."/>
            <person name="Kamath R."/>
            <person name="Kuwabara P.E."/>
            <person name="Mardis E.R."/>
            <person name="Marra M.A."/>
            <person name="Miner T.L."/>
            <person name="Minx P."/>
            <person name="Mullikin J.C."/>
            <person name="Plumb R.W."/>
            <person name="Rogers J."/>
            <person name="Schein J.E."/>
            <person name="Sohrmann M."/>
            <person name="Spieth J."/>
            <person name="Stajich J.E."/>
            <person name="Wei C."/>
            <person name="Willey D."/>
            <person name="Wilson R.K."/>
            <person name="Durbin R."/>
            <person name="Waterston R.H."/>
        </authorList>
    </citation>
    <scope>NUCLEOTIDE SEQUENCE [LARGE SCALE GENOMIC DNA]</scope>
    <source>
        <strain evidence="11 12">AF16</strain>
    </source>
</reference>
<dbReference type="GO" id="GO:0005829">
    <property type="term" value="C:cytosol"/>
    <property type="evidence" value="ECO:0007669"/>
    <property type="project" value="UniProtKB-SubCell"/>
</dbReference>
<evidence type="ECO:0000313" key="12">
    <source>
        <dbReference type="Proteomes" id="UP000008549"/>
    </source>
</evidence>
<dbReference type="OMA" id="HAYKAIS"/>
<evidence type="ECO:0000256" key="6">
    <source>
        <dbReference type="ARBA" id="ARBA00044147"/>
    </source>
</evidence>
<keyword evidence="5" id="KW-0648">Protein biosynthesis</keyword>